<evidence type="ECO:0000313" key="1">
    <source>
        <dbReference type="EMBL" id="SMF82030.1"/>
    </source>
</evidence>
<organism evidence="1 2">
    <name type="scientific">Tistlia consotensis USBA 355</name>
    <dbReference type="NCBI Taxonomy" id="560819"/>
    <lineage>
        <taxon>Bacteria</taxon>
        <taxon>Pseudomonadati</taxon>
        <taxon>Pseudomonadota</taxon>
        <taxon>Alphaproteobacteria</taxon>
        <taxon>Rhodospirillales</taxon>
        <taxon>Rhodovibrionaceae</taxon>
        <taxon>Tistlia</taxon>
    </lineage>
</organism>
<dbReference type="EMBL" id="FWZX01000045">
    <property type="protein sequence ID" value="SMF82030.1"/>
    <property type="molecule type" value="Genomic_DNA"/>
</dbReference>
<protein>
    <submittedName>
        <fullName evidence="1">Uncharacterized protein</fullName>
    </submittedName>
</protein>
<reference evidence="1 2" key="1">
    <citation type="submission" date="2017-04" db="EMBL/GenBank/DDBJ databases">
        <authorList>
            <person name="Afonso C.L."/>
            <person name="Miller P.J."/>
            <person name="Scott M.A."/>
            <person name="Spackman E."/>
            <person name="Goraichik I."/>
            <person name="Dimitrov K.M."/>
            <person name="Suarez D.L."/>
            <person name="Swayne D.E."/>
        </authorList>
    </citation>
    <scope>NUCLEOTIDE SEQUENCE [LARGE SCALE GENOMIC DNA]</scope>
    <source>
        <strain evidence="1 2">USBA 355</strain>
    </source>
</reference>
<accession>A0A1Y6CQ32</accession>
<dbReference type="AlphaFoldDB" id="A0A1Y6CQ32"/>
<dbReference type="Proteomes" id="UP000192917">
    <property type="component" value="Unassembled WGS sequence"/>
</dbReference>
<name>A0A1Y6CQ32_9PROT</name>
<gene>
    <name evidence="1" type="ORF">SAMN05428998_14515</name>
</gene>
<evidence type="ECO:0000313" key="2">
    <source>
        <dbReference type="Proteomes" id="UP000192917"/>
    </source>
</evidence>
<proteinExistence type="predicted"/>
<dbReference type="STRING" id="560819.SAMN05428998_14515"/>
<keyword evidence="2" id="KW-1185">Reference proteome</keyword>
<sequence>MGSDTRSDQATRKYPDQATLVRRSAVLEACLRETIKVLERRELHLARDGIELDPQLLQLLRQSRLACPPARARLAESLPSSPQRSLAEALFVLEASLRPLPDLLASSVALREPDLPAALKRRIQSCLSLIEAALGPTVVEALDEAEEGRTAAPDRAALAAVPPATNE</sequence>